<dbReference type="RefSeq" id="XP_040710138.1">
    <property type="nucleotide sequence ID" value="XM_040858948.1"/>
</dbReference>
<evidence type="ECO:0000313" key="2">
    <source>
        <dbReference type="Proteomes" id="UP000193689"/>
    </source>
</evidence>
<gene>
    <name evidence="1" type="ORF">BCR38DRAFT_414572</name>
</gene>
<sequence length="164" mass="17984">MPRRPSITVQAQHHWVYEAHLNEEARALAESLNLNLPQGSPGGLESSLLYPLRRLIVTGQDTLGNMQLLFGVTTVPDLHAEAREIVLVDSAAHMNVPSAPIAGSLDDGCPYWAPRPASPEEEDEIRRHSEFSRNYAAMLPWASGALNERPKAGKGDGNTRRRAS</sequence>
<dbReference type="GeneID" id="63775160"/>
<name>A0A1Y2DAW7_9PEZI</name>
<organism evidence="1 2">
    <name type="scientific">Pseudomassariella vexata</name>
    <dbReference type="NCBI Taxonomy" id="1141098"/>
    <lineage>
        <taxon>Eukaryota</taxon>
        <taxon>Fungi</taxon>
        <taxon>Dikarya</taxon>
        <taxon>Ascomycota</taxon>
        <taxon>Pezizomycotina</taxon>
        <taxon>Sordariomycetes</taxon>
        <taxon>Xylariomycetidae</taxon>
        <taxon>Amphisphaeriales</taxon>
        <taxon>Pseudomassariaceae</taxon>
        <taxon>Pseudomassariella</taxon>
    </lineage>
</organism>
<proteinExistence type="predicted"/>
<dbReference type="Proteomes" id="UP000193689">
    <property type="component" value="Unassembled WGS sequence"/>
</dbReference>
<dbReference type="InParanoid" id="A0A1Y2DAW7"/>
<protein>
    <submittedName>
        <fullName evidence="1">Uncharacterized protein</fullName>
    </submittedName>
</protein>
<dbReference type="EMBL" id="MCFJ01000023">
    <property type="protein sequence ID" value="ORY56421.1"/>
    <property type="molecule type" value="Genomic_DNA"/>
</dbReference>
<comment type="caution">
    <text evidence="1">The sequence shown here is derived from an EMBL/GenBank/DDBJ whole genome shotgun (WGS) entry which is preliminary data.</text>
</comment>
<keyword evidence="2" id="KW-1185">Reference proteome</keyword>
<reference evidence="1 2" key="1">
    <citation type="submission" date="2016-07" db="EMBL/GenBank/DDBJ databases">
        <title>Pervasive Adenine N6-methylation of Active Genes in Fungi.</title>
        <authorList>
            <consortium name="DOE Joint Genome Institute"/>
            <person name="Mondo S.J."/>
            <person name="Dannebaum R.O."/>
            <person name="Kuo R.C."/>
            <person name="Labutti K."/>
            <person name="Haridas S."/>
            <person name="Kuo A."/>
            <person name="Salamov A."/>
            <person name="Ahrendt S.R."/>
            <person name="Lipzen A."/>
            <person name="Sullivan W."/>
            <person name="Andreopoulos W.B."/>
            <person name="Clum A."/>
            <person name="Lindquist E."/>
            <person name="Daum C."/>
            <person name="Ramamoorthy G.K."/>
            <person name="Gryganskyi A."/>
            <person name="Culley D."/>
            <person name="Magnuson J.K."/>
            <person name="James T.Y."/>
            <person name="O'Malley M.A."/>
            <person name="Stajich J.E."/>
            <person name="Spatafora J.W."/>
            <person name="Visel A."/>
            <person name="Grigoriev I.V."/>
        </authorList>
    </citation>
    <scope>NUCLEOTIDE SEQUENCE [LARGE SCALE GENOMIC DNA]</scope>
    <source>
        <strain evidence="1 2">CBS 129021</strain>
    </source>
</reference>
<dbReference type="OrthoDB" id="432970at2759"/>
<evidence type="ECO:0000313" key="1">
    <source>
        <dbReference type="EMBL" id="ORY56421.1"/>
    </source>
</evidence>
<accession>A0A1Y2DAW7</accession>
<dbReference type="AlphaFoldDB" id="A0A1Y2DAW7"/>